<evidence type="ECO:0000256" key="6">
    <source>
        <dbReference type="SAM" id="MobiDB-lite"/>
    </source>
</evidence>
<dbReference type="InterPro" id="IPR029071">
    <property type="entry name" value="Ubiquitin-like_domsf"/>
</dbReference>
<dbReference type="AlphaFoldDB" id="A0A2T3A6S5"/>
<dbReference type="SUPFAM" id="SSF52833">
    <property type="entry name" value="Thioredoxin-like"/>
    <property type="match status" value="1"/>
</dbReference>
<feature type="region of interest" description="Disordered" evidence="6">
    <location>
        <begin position="222"/>
        <end position="261"/>
    </location>
</feature>
<comment type="subunit">
    <text evidence="3">Directly interacts with VCP. Interacts with UBQLN1. Forms a complex with VCP and UBQLN1.</text>
</comment>
<evidence type="ECO:0000256" key="3">
    <source>
        <dbReference type="ARBA" id="ARBA00038812"/>
    </source>
</evidence>
<keyword evidence="9" id="KW-1185">Reference proteome</keyword>
<feature type="compositionally biased region" description="Basic and acidic residues" evidence="6">
    <location>
        <begin position="434"/>
        <end position="452"/>
    </location>
</feature>
<dbReference type="STRING" id="2025994.A0A2T3A6S5"/>
<dbReference type="SUPFAM" id="SSF54236">
    <property type="entry name" value="Ubiquitin-like"/>
    <property type="match status" value="1"/>
</dbReference>
<dbReference type="InParanoid" id="A0A2T3A6S5"/>
<name>A0A2T3A6S5_9PEZI</name>
<dbReference type="GO" id="GO:0006986">
    <property type="term" value="P:response to unfolded protein"/>
    <property type="evidence" value="ECO:0007669"/>
    <property type="project" value="UniProtKB-KW"/>
</dbReference>
<dbReference type="InterPro" id="IPR036249">
    <property type="entry name" value="Thioredoxin-like_sf"/>
</dbReference>
<feature type="domain" description="UBX" evidence="7">
    <location>
        <begin position="273"/>
        <end position="356"/>
    </location>
</feature>
<dbReference type="GO" id="GO:0005789">
    <property type="term" value="C:endoplasmic reticulum membrane"/>
    <property type="evidence" value="ECO:0007669"/>
    <property type="project" value="UniProtKB-SubCell"/>
</dbReference>
<reference evidence="8 9" key="1">
    <citation type="journal article" date="2018" name="Mycol. Prog.">
        <title>Coniella lustricola, a new species from submerged detritus.</title>
        <authorList>
            <person name="Raudabaugh D.B."/>
            <person name="Iturriaga T."/>
            <person name="Carver A."/>
            <person name="Mondo S."/>
            <person name="Pangilinan J."/>
            <person name="Lipzen A."/>
            <person name="He G."/>
            <person name="Amirebrahimi M."/>
            <person name="Grigoriev I.V."/>
            <person name="Miller A.N."/>
        </authorList>
    </citation>
    <scope>NUCLEOTIDE SEQUENCE [LARGE SCALE GENOMIC DNA]</scope>
    <source>
        <strain evidence="8 9">B22-T-1</strain>
    </source>
</reference>
<gene>
    <name evidence="8" type="ORF">BD289DRAFT_500788</name>
</gene>
<dbReference type="OrthoDB" id="2445133at2759"/>
<feature type="region of interest" description="Disordered" evidence="6">
    <location>
        <begin position="117"/>
        <end position="208"/>
    </location>
</feature>
<dbReference type="Gene3D" id="3.40.30.10">
    <property type="entry name" value="Glutaredoxin"/>
    <property type="match status" value="1"/>
</dbReference>
<evidence type="ECO:0000313" key="9">
    <source>
        <dbReference type="Proteomes" id="UP000241462"/>
    </source>
</evidence>
<dbReference type="InterPro" id="IPR001012">
    <property type="entry name" value="UBX_dom"/>
</dbReference>
<accession>A0A2T3A6S5</accession>
<evidence type="ECO:0000259" key="7">
    <source>
        <dbReference type="PROSITE" id="PS50033"/>
    </source>
</evidence>
<dbReference type="Pfam" id="PF23187">
    <property type="entry name" value="UBX7_N"/>
    <property type="match status" value="1"/>
</dbReference>
<dbReference type="SMART" id="SM00166">
    <property type="entry name" value="UBX"/>
    <property type="match status" value="1"/>
</dbReference>
<evidence type="ECO:0000256" key="2">
    <source>
        <dbReference type="ARBA" id="ARBA00023230"/>
    </source>
</evidence>
<proteinExistence type="predicted"/>
<dbReference type="Gene3D" id="3.10.20.90">
    <property type="entry name" value="Phosphatidylinositol 3-kinase Catalytic Subunit, Chain A, domain 1"/>
    <property type="match status" value="1"/>
</dbReference>
<dbReference type="EMBL" id="KZ678453">
    <property type="protein sequence ID" value="PSR83852.1"/>
    <property type="molecule type" value="Genomic_DNA"/>
</dbReference>
<dbReference type="Proteomes" id="UP000241462">
    <property type="component" value="Unassembled WGS sequence"/>
</dbReference>
<feature type="compositionally biased region" description="Polar residues" evidence="6">
    <location>
        <begin position="422"/>
        <end position="431"/>
    </location>
</feature>
<evidence type="ECO:0000256" key="1">
    <source>
        <dbReference type="ARBA" id="ARBA00004406"/>
    </source>
</evidence>
<comment type="function">
    <text evidence="5">Involved in endoplasmic reticulum-associated protein degradation (ERAD). Acts as a platform to recruit both UBQLN1 and VCP to the ER during ERAD.</text>
</comment>
<comment type="subcellular location">
    <subcellularLocation>
        <location evidence="1">Endoplasmic reticulum membrane</location>
        <topology evidence="1">Peripheral membrane protein</topology>
    </subcellularLocation>
</comment>
<feature type="compositionally biased region" description="Basic and acidic residues" evidence="6">
    <location>
        <begin position="222"/>
        <end position="243"/>
    </location>
</feature>
<dbReference type="GO" id="GO:0036503">
    <property type="term" value="P:ERAD pathway"/>
    <property type="evidence" value="ECO:0007669"/>
    <property type="project" value="TreeGrafter"/>
</dbReference>
<organism evidence="8 9">
    <name type="scientific">Coniella lustricola</name>
    <dbReference type="NCBI Taxonomy" id="2025994"/>
    <lineage>
        <taxon>Eukaryota</taxon>
        <taxon>Fungi</taxon>
        <taxon>Dikarya</taxon>
        <taxon>Ascomycota</taxon>
        <taxon>Pezizomycotina</taxon>
        <taxon>Sordariomycetes</taxon>
        <taxon>Sordariomycetidae</taxon>
        <taxon>Diaporthales</taxon>
        <taxon>Schizoparmaceae</taxon>
        <taxon>Coniella</taxon>
    </lineage>
</organism>
<evidence type="ECO:0000256" key="5">
    <source>
        <dbReference type="ARBA" id="ARBA00046062"/>
    </source>
</evidence>
<feature type="compositionally biased region" description="Polar residues" evidence="6">
    <location>
        <begin position="143"/>
        <end position="157"/>
    </location>
</feature>
<dbReference type="PROSITE" id="PS50033">
    <property type="entry name" value="UBX"/>
    <property type="match status" value="1"/>
</dbReference>
<evidence type="ECO:0000256" key="4">
    <source>
        <dbReference type="ARBA" id="ARBA00041575"/>
    </source>
</evidence>
<dbReference type="CDD" id="cd01767">
    <property type="entry name" value="UBX"/>
    <property type="match status" value="1"/>
</dbReference>
<dbReference type="Pfam" id="PF00789">
    <property type="entry name" value="UBX"/>
    <property type="match status" value="1"/>
</dbReference>
<dbReference type="PANTHER" id="PTHR46424">
    <property type="entry name" value="UBX DOMAIN-CONTAINING PROTEIN 4"/>
    <property type="match status" value="1"/>
</dbReference>
<dbReference type="PANTHER" id="PTHR46424:SF1">
    <property type="entry name" value="UBX DOMAIN-CONTAINING PROTEIN 4"/>
    <property type="match status" value="1"/>
</dbReference>
<protein>
    <recommendedName>
        <fullName evidence="4">UBX domain-containing protein 2</fullName>
    </recommendedName>
</protein>
<keyword evidence="2" id="KW-0834">Unfolded protein response</keyword>
<feature type="region of interest" description="Disordered" evidence="6">
    <location>
        <begin position="406"/>
        <end position="475"/>
    </location>
</feature>
<dbReference type="FunCoup" id="A0A2T3A6S5">
    <property type="interactions" value="104"/>
</dbReference>
<evidence type="ECO:0000313" key="8">
    <source>
        <dbReference type="EMBL" id="PSR83852.1"/>
    </source>
</evidence>
<sequence>MVFFTGSLQEGISTALQQSKLVVCFVTDNEAESQTWESEFLTDEAIAPQLASDAVVLRLEAGSQEASYLAAIFPLPKTPTLVIIRNGELKEYVSAGTHKEDFVRRVGNAFVSPTAAPNAATPVASSVPASSAAPPADTPSSTGQNTPGSSTSDNSPISDADRQRKGKGKIPASEGAQQQPAADAKAGQRDAAKHASQQNAERKAKAREERARVLKLIADDKAERKARDEERRQERELARRAAAGEEEEEVEGPSSQMAGVGVGAAASSSVAGKQHGRCALQVRLFDGSTIRARFPSDATLSTEVRQWIDEARTDETDPYTFKVILTPLPNRSIDLATEEEQSLEQLGLTPSATLVLAPVDKHSEAYTTLTNTSRNPISRLLAAMLTFILNILSGIAGALGGLGSSGGSGGGGAARSNAGNDAQGQQATTSGRDAGGRIKGFRDADARRKDHQFYNGNSLSFEPRKDEGDEDDKDK</sequence>
<feature type="compositionally biased region" description="Low complexity" evidence="6">
    <location>
        <begin position="117"/>
        <end position="142"/>
    </location>
</feature>